<dbReference type="PANTHER" id="PTHR30250">
    <property type="entry name" value="PST FAMILY PREDICTED COLANIC ACID TRANSPORTER"/>
    <property type="match status" value="1"/>
</dbReference>
<dbReference type="GO" id="GO:0005886">
    <property type="term" value="C:plasma membrane"/>
    <property type="evidence" value="ECO:0007669"/>
    <property type="project" value="UniProtKB-SubCell"/>
</dbReference>
<feature type="transmembrane region" description="Helical" evidence="7">
    <location>
        <begin position="371"/>
        <end position="388"/>
    </location>
</feature>
<feature type="transmembrane region" description="Helical" evidence="7">
    <location>
        <begin position="125"/>
        <end position="145"/>
    </location>
</feature>
<reference evidence="8 9" key="1">
    <citation type="journal article" date="2014" name="Antonie Van Leeuwenhoek">
        <title>Hyphomonas beringensis sp. nov. and Hyphomonas chukchiensis sp. nov., isolated from surface seawater of the Bering Sea and Chukchi Sea.</title>
        <authorList>
            <person name="Li C."/>
            <person name="Lai Q."/>
            <person name="Li G."/>
            <person name="Dong C."/>
            <person name="Wang J."/>
            <person name="Liao Y."/>
            <person name="Shao Z."/>
        </authorList>
    </citation>
    <scope>NUCLEOTIDE SEQUENCE [LARGE SCALE GENOMIC DNA]</scope>
    <source>
        <strain evidence="8 9">PS728</strain>
    </source>
</reference>
<dbReference type="STRING" id="1280954.HPO_15818"/>
<comment type="caution">
    <text evidence="8">The sequence shown here is derived from an EMBL/GenBank/DDBJ whole genome shotgun (WGS) entry which is preliminary data.</text>
</comment>
<dbReference type="OrthoDB" id="9770347at2"/>
<evidence type="ECO:0000313" key="8">
    <source>
        <dbReference type="EMBL" id="KCZ97299.1"/>
    </source>
</evidence>
<protein>
    <submittedName>
        <fullName evidence="8">Polysaccharide biosynthesis family protein</fullName>
    </submittedName>
</protein>
<evidence type="ECO:0000313" key="9">
    <source>
        <dbReference type="Proteomes" id="UP000027100"/>
    </source>
</evidence>
<keyword evidence="9" id="KW-1185">Reference proteome</keyword>
<dbReference type="Proteomes" id="UP000027100">
    <property type="component" value="Unassembled WGS sequence"/>
</dbReference>
<dbReference type="EMBL" id="ARYM01000022">
    <property type="protein sequence ID" value="KCZ97299.1"/>
    <property type="molecule type" value="Genomic_DNA"/>
</dbReference>
<gene>
    <name evidence="8" type="ORF">HPO_15818</name>
</gene>
<feature type="transmembrane region" description="Helical" evidence="7">
    <location>
        <begin position="431"/>
        <end position="448"/>
    </location>
</feature>
<evidence type="ECO:0000256" key="6">
    <source>
        <dbReference type="ARBA" id="ARBA00023136"/>
    </source>
</evidence>
<evidence type="ECO:0000256" key="7">
    <source>
        <dbReference type="SAM" id="Phobius"/>
    </source>
</evidence>
<dbReference type="PATRIC" id="fig|1280954.3.peg.3196"/>
<dbReference type="InterPro" id="IPR050833">
    <property type="entry name" value="Poly_Biosynth_Transport"/>
</dbReference>
<feature type="transmembrane region" description="Helical" evidence="7">
    <location>
        <begin position="58"/>
        <end position="81"/>
    </location>
</feature>
<evidence type="ECO:0000256" key="5">
    <source>
        <dbReference type="ARBA" id="ARBA00022989"/>
    </source>
</evidence>
<feature type="transmembrane region" description="Helical" evidence="7">
    <location>
        <begin position="454"/>
        <end position="482"/>
    </location>
</feature>
<dbReference type="PANTHER" id="PTHR30250:SF10">
    <property type="entry name" value="LIPOPOLYSACCHARIDE BIOSYNTHESIS PROTEIN WZXC"/>
    <property type="match status" value="1"/>
</dbReference>
<feature type="transmembrane region" description="Helical" evidence="7">
    <location>
        <begin position="93"/>
        <end position="113"/>
    </location>
</feature>
<keyword evidence="4 7" id="KW-0812">Transmembrane</keyword>
<evidence type="ECO:0000256" key="2">
    <source>
        <dbReference type="ARBA" id="ARBA00007430"/>
    </source>
</evidence>
<feature type="transmembrane region" description="Helical" evidence="7">
    <location>
        <begin position="394"/>
        <end position="411"/>
    </location>
</feature>
<feature type="transmembrane region" description="Helical" evidence="7">
    <location>
        <begin position="33"/>
        <end position="51"/>
    </location>
</feature>
<keyword evidence="3" id="KW-1003">Cell membrane</keyword>
<proteinExistence type="inferred from homology"/>
<feature type="transmembrane region" description="Helical" evidence="7">
    <location>
        <begin position="332"/>
        <end position="350"/>
    </location>
</feature>
<evidence type="ECO:0000256" key="1">
    <source>
        <dbReference type="ARBA" id="ARBA00004651"/>
    </source>
</evidence>
<organism evidence="8 9">
    <name type="scientific">Hyphomonas polymorpha PS728</name>
    <dbReference type="NCBI Taxonomy" id="1280954"/>
    <lineage>
        <taxon>Bacteria</taxon>
        <taxon>Pseudomonadati</taxon>
        <taxon>Pseudomonadota</taxon>
        <taxon>Alphaproteobacteria</taxon>
        <taxon>Hyphomonadales</taxon>
        <taxon>Hyphomonadaceae</taxon>
        <taxon>Hyphomonas</taxon>
    </lineage>
</organism>
<name>A0A062VD66_9PROT</name>
<dbReference type="RefSeq" id="WP_035600884.1">
    <property type="nucleotide sequence ID" value="NZ_ARYM01000022.1"/>
</dbReference>
<dbReference type="eggNOG" id="COG2244">
    <property type="taxonomic scope" value="Bacteria"/>
</dbReference>
<feature type="transmembrane region" description="Helical" evidence="7">
    <location>
        <begin position="304"/>
        <end position="326"/>
    </location>
</feature>
<comment type="similarity">
    <text evidence="2">Belongs to the polysaccharide synthase family.</text>
</comment>
<feature type="transmembrane region" description="Helical" evidence="7">
    <location>
        <begin position="183"/>
        <end position="203"/>
    </location>
</feature>
<comment type="subcellular location">
    <subcellularLocation>
        <location evidence="1">Cell membrane</location>
        <topology evidence="1">Multi-pass membrane protein</topology>
    </subcellularLocation>
</comment>
<keyword evidence="5 7" id="KW-1133">Transmembrane helix</keyword>
<evidence type="ECO:0000256" key="3">
    <source>
        <dbReference type="ARBA" id="ARBA00022475"/>
    </source>
</evidence>
<keyword evidence="6 7" id="KW-0472">Membrane</keyword>
<accession>A0A062VD66</accession>
<dbReference type="AlphaFoldDB" id="A0A062VD66"/>
<evidence type="ECO:0000256" key="4">
    <source>
        <dbReference type="ARBA" id="ARBA00022692"/>
    </source>
</evidence>
<sequence>MTSDQSPAAPAQDQEVSSRQVLRAAAWLGLAKISSYGLGFAGTIILARILVPEDFGVIALAMAIMGILAGLLDLPVTQALIALQSPTDDEFDTAWTISIIRSILVSLLLLAIAQPMAMIFKMPEVSGVIIALTLNVMLFGLRNPYFENFARSLNFTWDVITEIISKTVQVIVSVSVALMWKSYWAFVIGLIAGTLAAMILTYLTYRKLPRLSLRSPKRLFDYSIWLGLSMIVSRLTAESVNLIAGRRFGQGALGQVHIGNKLSSDISYLILVPIMRSLFSAFSRLSDDIYRFRHAYLKAQSATVALAMPVGFGLALVADPLIPLLLGPGWELAIVIVQFYAPCTGLLLATGPIRSVAMALSRTNLMLKRDVVVLIIQVSCLLLGTWLYDFIGFLAAYAVSTFIATVINLYFLKGLIQISIVDQLKNFSRSILSTAVMIGVVLFVRPLAEFSDTFFGNVLTVGILALAGALAYAAAHTLFWIVSGRPEGIERSALNAAEKIKPKLARFGIR</sequence>
<dbReference type="Pfam" id="PF13440">
    <property type="entry name" value="Polysacc_synt_3"/>
    <property type="match status" value="1"/>
</dbReference>
<dbReference type="CDD" id="cd13127">
    <property type="entry name" value="MATE_tuaB_like"/>
    <property type="match status" value="1"/>
</dbReference>